<evidence type="ECO:0000313" key="17">
    <source>
        <dbReference type="Proteomes" id="UP000315577"/>
    </source>
</evidence>
<dbReference type="InterPro" id="IPR046357">
    <property type="entry name" value="PPIase_dom_sf"/>
</dbReference>
<evidence type="ECO:0000259" key="13">
    <source>
        <dbReference type="PROSITE" id="PS50198"/>
    </source>
</evidence>
<dbReference type="GO" id="GO:0005886">
    <property type="term" value="C:plasma membrane"/>
    <property type="evidence" value="ECO:0007669"/>
    <property type="project" value="UniProtKB-SubCell"/>
</dbReference>
<dbReference type="InterPro" id="IPR023058">
    <property type="entry name" value="PPIase_PpiC_CS"/>
</dbReference>
<comment type="similarity">
    <text evidence="9">Belongs to the PpiD chaperone family.</text>
</comment>
<dbReference type="PANTHER" id="PTHR47529">
    <property type="entry name" value="PEPTIDYL-PROLYL CIS-TRANS ISOMERASE D"/>
    <property type="match status" value="1"/>
</dbReference>
<dbReference type="OrthoDB" id="9812372at2"/>
<proteinExistence type="inferred from homology"/>
<evidence type="ECO:0000313" key="16">
    <source>
        <dbReference type="Proteomes" id="UP000295536"/>
    </source>
</evidence>
<evidence type="ECO:0000256" key="4">
    <source>
        <dbReference type="ARBA" id="ARBA00022692"/>
    </source>
</evidence>
<sequence>MFDVFRNNMKLLMALLMLLIIPSFIFFGVQGYTSFRERAEPVARVAGERITRTEWEAVHRREVERLAAAMPGVDRALLESDDSRRATLERMVTERVLTRAAADMRLLVSDRRLAAELLRDPTIASLRKPDGTLDTQRYQDLLRSQGMTAEQYEALVRAALQRQRLGEMVAASAWLPKASVELATAAWFERREVAVAAFRAADHMAAVRVSDDDLRAYFEQHADAFRSPEQAVVEYLVLDRDALARTLQPSEDELRQYYDTNVAAAAQREQRRAAHILLTLAPDAKPEDKARVRAEAERLLAEVRANPERFAELARQHSQDPGSAAQGGDLGWFGRGAMVKPFEDAVFALAKGQVSDIVETDFGLHIIRVLDVRQQPVEPFEKMRAALADQWRQQQAARQFAEASERFGNLVYEQADSLQPAAQALGLRVRRATVQRQGPVEGDVDPVLADPAALRAIFDDEALTRKLNSRPIELRGGRVLAVRVVEHRKAERQPLEAVAPQVRQRLVAERARQAALDDAQARLAQWQAQPPADTALRVPVVVSRQDAQGLPPKALRAALSVRLQGDAPAWTLVDLGDEGAMVLRVRRAARAEVPAAQQEALTHELTRLWGDGEARALLQALRQRYKVEILVPAGAQPRSAG</sequence>
<gene>
    <name evidence="15" type="primary">ppiD</name>
    <name evidence="14" type="ORF">EDC36_102215</name>
    <name evidence="15" type="ORF">Tigna_02499</name>
</gene>
<dbReference type="SUPFAM" id="SSF109998">
    <property type="entry name" value="Triger factor/SurA peptide-binding domain-like"/>
    <property type="match status" value="1"/>
</dbReference>
<evidence type="ECO:0000256" key="8">
    <source>
        <dbReference type="ARBA" id="ARBA00023235"/>
    </source>
</evidence>
<dbReference type="Proteomes" id="UP000315577">
    <property type="component" value="Unassembled WGS sequence"/>
</dbReference>
<evidence type="ECO:0000256" key="3">
    <source>
        <dbReference type="ARBA" id="ARBA00022519"/>
    </source>
</evidence>
<keyword evidence="7" id="KW-0143">Chaperone</keyword>
<reference evidence="14 16" key="1">
    <citation type="submission" date="2019-03" db="EMBL/GenBank/DDBJ databases">
        <title>Genomic Encyclopedia of Type Strains, Phase IV (KMG-IV): sequencing the most valuable type-strain genomes for metagenomic binning, comparative biology and taxonomic classification.</title>
        <authorList>
            <person name="Goeker M."/>
        </authorList>
    </citation>
    <scope>NUCLEOTIDE SEQUENCE [LARGE SCALE GENOMIC DNA]</scope>
    <source>
        <strain evidence="14 16">DSM 12034</strain>
    </source>
</reference>
<dbReference type="RefSeq" id="WP_132961669.1">
    <property type="nucleotide sequence ID" value="NZ_DAIPFN010000021.1"/>
</dbReference>
<accession>A0A4R3LNK2</accession>
<keyword evidence="4" id="KW-0812">Transmembrane</keyword>
<organism evidence="14 16">
    <name type="scientific">Tepidimonas ignava</name>
    <dbReference type="NCBI Taxonomy" id="114249"/>
    <lineage>
        <taxon>Bacteria</taxon>
        <taxon>Pseudomonadati</taxon>
        <taxon>Pseudomonadota</taxon>
        <taxon>Betaproteobacteria</taxon>
        <taxon>Burkholderiales</taxon>
        <taxon>Tepidimonas</taxon>
    </lineage>
</organism>
<dbReference type="PROSITE" id="PS50198">
    <property type="entry name" value="PPIC_PPIASE_2"/>
    <property type="match status" value="1"/>
</dbReference>
<evidence type="ECO:0000256" key="10">
    <source>
        <dbReference type="ARBA" id="ARBA00040743"/>
    </source>
</evidence>
<evidence type="ECO:0000256" key="2">
    <source>
        <dbReference type="ARBA" id="ARBA00022475"/>
    </source>
</evidence>
<feature type="domain" description="PpiC" evidence="13">
    <location>
        <begin position="268"/>
        <end position="371"/>
    </location>
</feature>
<dbReference type="Gene3D" id="1.10.4030.10">
    <property type="entry name" value="Porin chaperone SurA, peptide-binding domain"/>
    <property type="match status" value="1"/>
</dbReference>
<evidence type="ECO:0000256" key="11">
    <source>
        <dbReference type="ARBA" id="ARBA00042775"/>
    </source>
</evidence>
<dbReference type="InterPro" id="IPR000297">
    <property type="entry name" value="PPIase_PpiC"/>
</dbReference>
<keyword evidence="6" id="KW-0472">Membrane</keyword>
<evidence type="ECO:0000256" key="12">
    <source>
        <dbReference type="PROSITE-ProRule" id="PRU00278"/>
    </source>
</evidence>
<dbReference type="InterPro" id="IPR052029">
    <property type="entry name" value="PpiD_chaperone"/>
</dbReference>
<keyword evidence="12" id="KW-0697">Rotamase</keyword>
<evidence type="ECO:0000256" key="7">
    <source>
        <dbReference type="ARBA" id="ARBA00023186"/>
    </source>
</evidence>
<reference evidence="15 17" key="2">
    <citation type="submission" date="2019-07" db="EMBL/GenBank/DDBJ databases">
        <title>Tepidimonas ignava SPS-1037 draft genome.</title>
        <authorList>
            <person name="Da Costa M.S."/>
            <person name="Froufe H.J.C."/>
            <person name="Egas C."/>
            <person name="Albuquerque L."/>
        </authorList>
    </citation>
    <scope>NUCLEOTIDE SEQUENCE [LARGE SCALE GENOMIC DNA]</scope>
    <source>
        <strain evidence="15 17">SPS-1037</strain>
    </source>
</reference>
<keyword evidence="2" id="KW-1003">Cell membrane</keyword>
<keyword evidence="17" id="KW-1185">Reference proteome</keyword>
<protein>
    <recommendedName>
        <fullName evidence="10">Periplasmic chaperone PpiD</fullName>
    </recommendedName>
    <alternativeName>
        <fullName evidence="11">Periplasmic folding chaperone</fullName>
    </alternativeName>
</protein>
<evidence type="ECO:0000256" key="6">
    <source>
        <dbReference type="ARBA" id="ARBA00023136"/>
    </source>
</evidence>
<keyword evidence="8 12" id="KW-0413">Isomerase</keyword>
<comment type="caution">
    <text evidence="14">The sequence shown here is derived from an EMBL/GenBank/DDBJ whole genome shotgun (WGS) entry which is preliminary data.</text>
</comment>
<dbReference type="AlphaFoldDB" id="A0A4R3LNK2"/>
<dbReference type="Gene3D" id="3.10.50.40">
    <property type="match status" value="1"/>
</dbReference>
<evidence type="ECO:0000256" key="5">
    <source>
        <dbReference type="ARBA" id="ARBA00022989"/>
    </source>
</evidence>
<keyword evidence="3" id="KW-0997">Cell inner membrane</keyword>
<evidence type="ECO:0000256" key="1">
    <source>
        <dbReference type="ARBA" id="ARBA00004382"/>
    </source>
</evidence>
<dbReference type="Pfam" id="PF13624">
    <property type="entry name" value="SurA_N_3"/>
    <property type="match status" value="1"/>
</dbReference>
<dbReference type="SUPFAM" id="SSF54534">
    <property type="entry name" value="FKBP-like"/>
    <property type="match status" value="1"/>
</dbReference>
<dbReference type="Proteomes" id="UP000295536">
    <property type="component" value="Unassembled WGS sequence"/>
</dbReference>
<dbReference type="InterPro" id="IPR027304">
    <property type="entry name" value="Trigger_fact/SurA_dom_sf"/>
</dbReference>
<keyword evidence="5" id="KW-1133">Transmembrane helix</keyword>
<dbReference type="EMBL" id="SMAH01000002">
    <property type="protein sequence ID" value="TCS99536.1"/>
    <property type="molecule type" value="Genomic_DNA"/>
</dbReference>
<name>A0A4R3LNK2_9BURK</name>
<dbReference type="Pfam" id="PF13616">
    <property type="entry name" value="Rotamase_3"/>
    <property type="match status" value="1"/>
</dbReference>
<dbReference type="GO" id="GO:0003755">
    <property type="term" value="F:peptidyl-prolyl cis-trans isomerase activity"/>
    <property type="evidence" value="ECO:0007669"/>
    <property type="project" value="UniProtKB-KW"/>
</dbReference>
<evidence type="ECO:0000313" key="15">
    <source>
        <dbReference type="EMBL" id="TSE18626.1"/>
    </source>
</evidence>
<evidence type="ECO:0000256" key="9">
    <source>
        <dbReference type="ARBA" id="ARBA00038408"/>
    </source>
</evidence>
<dbReference type="PANTHER" id="PTHR47529:SF1">
    <property type="entry name" value="PERIPLASMIC CHAPERONE PPID"/>
    <property type="match status" value="1"/>
</dbReference>
<dbReference type="PROSITE" id="PS01096">
    <property type="entry name" value="PPIC_PPIASE_1"/>
    <property type="match status" value="1"/>
</dbReference>
<evidence type="ECO:0000313" key="14">
    <source>
        <dbReference type="EMBL" id="TCS99536.1"/>
    </source>
</evidence>
<dbReference type="EMBL" id="VJNC01000023">
    <property type="protein sequence ID" value="TSE18626.1"/>
    <property type="molecule type" value="Genomic_DNA"/>
</dbReference>
<comment type="subcellular location">
    <subcellularLocation>
        <location evidence="1">Cell inner membrane</location>
        <topology evidence="1">Single-pass type II membrane protein</topology>
        <orientation evidence="1">Periplasmic side</orientation>
    </subcellularLocation>
</comment>